<dbReference type="PANTHER" id="PTHR23318">
    <property type="entry name" value="ATP SYNTHASE GAMMA-RELATED"/>
    <property type="match status" value="1"/>
</dbReference>
<evidence type="ECO:0000259" key="2">
    <source>
        <dbReference type="Pfam" id="PF04802"/>
    </source>
</evidence>
<accession>A0AAU9MG61</accession>
<gene>
    <name evidence="3" type="ORF">LVIROSA_LOCUS11681</name>
</gene>
<feature type="region of interest" description="Disordered" evidence="1">
    <location>
        <begin position="1"/>
        <end position="21"/>
    </location>
</feature>
<dbReference type="InterPro" id="IPR006887">
    <property type="entry name" value="P4R3-like_central_dom"/>
</dbReference>
<dbReference type="GO" id="GO:0030289">
    <property type="term" value="C:protein phosphatase 4 complex"/>
    <property type="evidence" value="ECO:0007669"/>
    <property type="project" value="TreeGrafter"/>
</dbReference>
<proteinExistence type="predicted"/>
<keyword evidence="4" id="KW-1185">Reference proteome</keyword>
<comment type="caution">
    <text evidence="3">The sequence shown here is derived from an EMBL/GenBank/DDBJ whole genome shotgun (WGS) entry which is preliminary data.</text>
</comment>
<feature type="compositionally biased region" description="Polar residues" evidence="1">
    <location>
        <begin position="1"/>
        <end position="15"/>
    </location>
</feature>
<name>A0AAU9MG61_9ASTR</name>
<dbReference type="Proteomes" id="UP001157418">
    <property type="component" value="Unassembled WGS sequence"/>
</dbReference>
<dbReference type="AlphaFoldDB" id="A0AAU9MG61"/>
<dbReference type="Pfam" id="PF04802">
    <property type="entry name" value="PP4R3"/>
    <property type="match status" value="1"/>
</dbReference>
<feature type="domain" description="Serine/threonine-protein phosphatase 4 regulatory subunit 3-like central" evidence="2">
    <location>
        <begin position="129"/>
        <end position="179"/>
    </location>
</feature>
<protein>
    <recommendedName>
        <fullName evidence="2">Serine/threonine-protein phosphatase 4 regulatory subunit 3-like central domain-containing protein</fullName>
    </recommendedName>
</protein>
<dbReference type="GO" id="GO:0072542">
    <property type="term" value="F:protein phosphatase activator activity"/>
    <property type="evidence" value="ECO:0007669"/>
    <property type="project" value="TreeGrafter"/>
</dbReference>
<dbReference type="InterPro" id="IPR051137">
    <property type="entry name" value="PP4R3-like"/>
</dbReference>
<evidence type="ECO:0000313" key="4">
    <source>
        <dbReference type="Proteomes" id="UP001157418"/>
    </source>
</evidence>
<evidence type="ECO:0000256" key="1">
    <source>
        <dbReference type="SAM" id="MobiDB-lite"/>
    </source>
</evidence>
<dbReference type="EMBL" id="CAKMRJ010001657">
    <property type="protein sequence ID" value="CAH1424481.1"/>
    <property type="molecule type" value="Genomic_DNA"/>
</dbReference>
<organism evidence="3 4">
    <name type="scientific">Lactuca virosa</name>
    <dbReference type="NCBI Taxonomy" id="75947"/>
    <lineage>
        <taxon>Eukaryota</taxon>
        <taxon>Viridiplantae</taxon>
        <taxon>Streptophyta</taxon>
        <taxon>Embryophyta</taxon>
        <taxon>Tracheophyta</taxon>
        <taxon>Spermatophyta</taxon>
        <taxon>Magnoliopsida</taxon>
        <taxon>eudicotyledons</taxon>
        <taxon>Gunneridae</taxon>
        <taxon>Pentapetalae</taxon>
        <taxon>asterids</taxon>
        <taxon>campanulids</taxon>
        <taxon>Asterales</taxon>
        <taxon>Asteraceae</taxon>
        <taxon>Cichorioideae</taxon>
        <taxon>Cichorieae</taxon>
        <taxon>Lactucinae</taxon>
        <taxon>Lactuca</taxon>
    </lineage>
</organism>
<dbReference type="GO" id="GO:0005654">
    <property type="term" value="C:nucleoplasm"/>
    <property type="evidence" value="ECO:0007669"/>
    <property type="project" value="TreeGrafter"/>
</dbReference>
<dbReference type="PANTHER" id="PTHR23318:SF24">
    <property type="entry name" value="ARMADILLO-LIKE HELICAL, PH-LIKE DOMAIN SUPERFAMILY PROTEIN"/>
    <property type="match status" value="1"/>
</dbReference>
<reference evidence="3 4" key="1">
    <citation type="submission" date="2022-01" db="EMBL/GenBank/DDBJ databases">
        <authorList>
            <person name="Xiong W."/>
            <person name="Schranz E."/>
        </authorList>
    </citation>
    <scope>NUCLEOTIDE SEQUENCE [LARGE SCALE GENOMIC DNA]</scope>
</reference>
<evidence type="ECO:0000313" key="3">
    <source>
        <dbReference type="EMBL" id="CAH1424481.1"/>
    </source>
</evidence>
<sequence length="182" mass="20712">MDSEKGNNSNPSPVMTKSVKGVENSSPLEIKATIPKLITIGDCSTVSYASTTFFDPQFNLKQGVFAPITHFIINSTGVQFHRFTQDQSYGDRYQTYKDETYPGANGEWRDLPEIELSTLPSIITVVVDSSITNQLYVIELILDDQQYFRKLRDLFRVCEDLEIYDDLHIIYKTVKQIILSSP</sequence>